<dbReference type="RefSeq" id="WP_037168143.1">
    <property type="nucleotide sequence ID" value="NZ_CAJXID010000007.1"/>
</dbReference>
<feature type="signal peptide" evidence="2">
    <location>
        <begin position="1"/>
        <end position="22"/>
    </location>
</feature>
<dbReference type="AlphaFoldDB" id="A0A922TA76"/>
<organism evidence="3 4">
    <name type="scientific">Pseudorhizobium pelagicum</name>
    <dbReference type="NCBI Taxonomy" id="1509405"/>
    <lineage>
        <taxon>Bacteria</taxon>
        <taxon>Pseudomonadati</taxon>
        <taxon>Pseudomonadota</taxon>
        <taxon>Alphaproteobacteria</taxon>
        <taxon>Hyphomicrobiales</taxon>
        <taxon>Rhizobiaceae</taxon>
        <taxon>Rhizobium/Agrobacterium group</taxon>
        <taxon>Pseudorhizobium</taxon>
    </lineage>
</organism>
<accession>A0A922TA76</accession>
<keyword evidence="1" id="KW-0812">Transmembrane</keyword>
<comment type="caution">
    <text evidence="3">The sequence shown here is derived from an EMBL/GenBank/DDBJ whole genome shotgun (WGS) entry which is preliminary data.</text>
</comment>
<name>A0A922TA76_9HYPH</name>
<evidence type="ECO:0000313" key="4">
    <source>
        <dbReference type="Proteomes" id="UP000052167"/>
    </source>
</evidence>
<keyword evidence="1" id="KW-1133">Transmembrane helix</keyword>
<dbReference type="EMBL" id="JOKJ01000022">
    <property type="protein sequence ID" value="KEQ04955.1"/>
    <property type="molecule type" value="Genomic_DNA"/>
</dbReference>
<dbReference type="OrthoDB" id="8455745at2"/>
<evidence type="ECO:0000256" key="2">
    <source>
        <dbReference type="SAM" id="SignalP"/>
    </source>
</evidence>
<keyword evidence="2" id="KW-0732">Signal</keyword>
<keyword evidence="1" id="KW-0472">Membrane</keyword>
<reference evidence="3 4" key="1">
    <citation type="submission" date="2014-06" db="EMBL/GenBank/DDBJ databases">
        <title>Rhizobium pelagicum/R2-400B4.</title>
        <authorList>
            <person name="Kimes N.E."/>
            <person name="Lopez-Perez M."/>
        </authorList>
    </citation>
    <scope>NUCLEOTIDE SEQUENCE [LARGE SCALE GENOMIC DNA]</scope>
    <source>
        <strain evidence="3 4">R2-400B4</strain>
    </source>
</reference>
<protein>
    <submittedName>
        <fullName evidence="3">Uncharacterized protein</fullName>
    </submittedName>
</protein>
<evidence type="ECO:0000313" key="3">
    <source>
        <dbReference type="EMBL" id="KEQ04955.1"/>
    </source>
</evidence>
<keyword evidence="4" id="KW-1185">Reference proteome</keyword>
<dbReference type="Proteomes" id="UP000052167">
    <property type="component" value="Unassembled WGS sequence"/>
</dbReference>
<feature type="transmembrane region" description="Helical" evidence="1">
    <location>
        <begin position="82"/>
        <end position="103"/>
    </location>
</feature>
<feature type="chain" id="PRO_5037091289" evidence="2">
    <location>
        <begin position="23"/>
        <end position="268"/>
    </location>
</feature>
<proteinExistence type="predicted"/>
<sequence>MPHALWIGFFAGLLLCSGCSFAQDQNQQQIPSLPFRVPVEEIENPSNRAERLDRQRADESLREEELRVQRSIDESTALMATYALWSVITSAAGSFLLIVTLFFTRQANKAAREAVAIASRIGEAQIRAYLAARGCVVTFADSQMIARVEIRNSGQSPAMNVRSWLVLTIEAPPFDPVWDEEPPQFFSRSDLGAGEAITAATFGPNPAPDGAWWQSLLDGTMSAWVSGLVEYQDVFGAHRTTRFRYNVIANGGITNLSTVLADEGNSLL</sequence>
<gene>
    <name evidence="3" type="ORF">GV68_11905</name>
</gene>
<evidence type="ECO:0000256" key="1">
    <source>
        <dbReference type="SAM" id="Phobius"/>
    </source>
</evidence>